<dbReference type="PROSITE" id="PS01039">
    <property type="entry name" value="SBP_BACTERIAL_3"/>
    <property type="match status" value="1"/>
</dbReference>
<comment type="similarity">
    <text evidence="2">Belongs to the binding-protein-dependent transport system permease family. HisMQ subfamily.</text>
</comment>
<evidence type="ECO:0000259" key="12">
    <source>
        <dbReference type="PROSITE" id="PS50928"/>
    </source>
</evidence>
<evidence type="ECO:0000256" key="10">
    <source>
        <dbReference type="ARBA" id="ARBA00023136"/>
    </source>
</evidence>
<dbReference type="SUPFAM" id="SSF161098">
    <property type="entry name" value="MetI-like"/>
    <property type="match status" value="1"/>
</dbReference>
<dbReference type="CDD" id="cd06261">
    <property type="entry name" value="TM_PBP2"/>
    <property type="match status" value="1"/>
</dbReference>
<dbReference type="InterPro" id="IPR001320">
    <property type="entry name" value="Iontro_rcpt_C"/>
</dbReference>
<keyword evidence="7" id="KW-0732">Signal</keyword>
<sequence length="511" mass="57022">MSENSVSRPAIWGHVTEFLNGLFAGRQVILLMVLGILPGFAFAEEMRPLRWAADAEGGAPYIFQDPADPHRVIGFEVDLAEALAKRLGRPIEWVQYDFMSLVAGLQRGDFDFAMNGLEVTPDRAKVVRFSRPYYVYTLQLVVRKDETRFQNLEELLALGGTVGTLEETAAQRLLEEMGFSPKLYGNQTEPYLDLELGRIDAVLMDLPIAVYFAKPNPELKFLGEPMGEGYYAIAFRKEDEALAAEVDRALDSLIADGTLRKIYEKWGLWNDAQEKLARAELTDVLAEARRRWTFRTYFPLLLQGAGVTTYLSVVSMAVAVVLGLPIALARLFGPWPLRWAAVAYVEFFRGIPVLLLLFFLYYGLPTVAEAYGLPVSLRLSPMAAAILGFGLNYAAYEAEIYRAGIRAIPAGQWEAAASLGMGRILTFRRIILPQAIRTILPPMTNDFIALFKDTSIVSIVAVVELTKQYQILAKSSLKYLEIGFVTAMLYLILAVPLGALSRHLEKRWGKG</sequence>
<dbReference type="Gene3D" id="3.40.190.10">
    <property type="entry name" value="Periplasmic binding protein-like II"/>
    <property type="match status" value="2"/>
</dbReference>
<feature type="transmembrane region" description="Helical" evidence="11">
    <location>
        <begin position="482"/>
        <end position="500"/>
    </location>
</feature>
<comment type="similarity">
    <text evidence="3">Belongs to the bacterial solute-binding protein 3 family.</text>
</comment>
<evidence type="ECO:0000256" key="2">
    <source>
        <dbReference type="ARBA" id="ARBA00010072"/>
    </source>
</evidence>
<keyword evidence="6 11" id="KW-0812">Transmembrane</keyword>
<dbReference type="InterPro" id="IPR000515">
    <property type="entry name" value="MetI-like"/>
</dbReference>
<evidence type="ECO:0000313" key="14">
    <source>
        <dbReference type="Proteomes" id="UP000215086"/>
    </source>
</evidence>
<accession>A0A286RBS8</accession>
<dbReference type="SMART" id="SM00079">
    <property type="entry name" value="PBPe"/>
    <property type="match status" value="1"/>
</dbReference>
<dbReference type="InterPro" id="IPR035906">
    <property type="entry name" value="MetI-like_sf"/>
</dbReference>
<dbReference type="NCBIfam" id="TIGR01726">
    <property type="entry name" value="HEQRo_perm_3TM"/>
    <property type="match status" value="1"/>
</dbReference>
<evidence type="ECO:0000256" key="3">
    <source>
        <dbReference type="ARBA" id="ARBA00010333"/>
    </source>
</evidence>
<evidence type="ECO:0000256" key="11">
    <source>
        <dbReference type="RuleBase" id="RU363032"/>
    </source>
</evidence>
<reference evidence="13 14" key="1">
    <citation type="journal article" name="Front. Microbiol.">
        <title>Sugar Metabolism of the First Thermophilic Planctomycete Thermogutta terrifontis: Comparative Genomic and Transcriptomic Approaches.</title>
        <authorList>
            <person name="Elcheninov A.G."/>
            <person name="Menzel P."/>
            <person name="Gudbergsdottir S.R."/>
            <person name="Slesarev A.I."/>
            <person name="Kadnikov V.V."/>
            <person name="Krogh A."/>
            <person name="Bonch-Osmolovskaya E.A."/>
            <person name="Peng X."/>
            <person name="Kublanov I.V."/>
        </authorList>
    </citation>
    <scope>NUCLEOTIDE SEQUENCE [LARGE SCALE GENOMIC DNA]</scope>
    <source>
        <strain evidence="13 14">R1</strain>
    </source>
</reference>
<feature type="transmembrane region" description="Helical" evidence="11">
    <location>
        <begin position="376"/>
        <end position="396"/>
    </location>
</feature>
<keyword evidence="8" id="KW-0029">Amino-acid transport</keyword>
<protein>
    <submittedName>
        <fullName evidence="13">Cystine ABC transporter, permease protein</fullName>
    </submittedName>
</protein>
<dbReference type="GO" id="GO:0015276">
    <property type="term" value="F:ligand-gated monoatomic ion channel activity"/>
    <property type="evidence" value="ECO:0007669"/>
    <property type="project" value="InterPro"/>
</dbReference>
<dbReference type="InterPro" id="IPR018313">
    <property type="entry name" value="SBP_3_CS"/>
</dbReference>
<evidence type="ECO:0000256" key="1">
    <source>
        <dbReference type="ARBA" id="ARBA00004429"/>
    </source>
</evidence>
<evidence type="ECO:0000256" key="9">
    <source>
        <dbReference type="ARBA" id="ARBA00022989"/>
    </source>
</evidence>
<feature type="domain" description="ABC transmembrane type-1" evidence="12">
    <location>
        <begin position="305"/>
        <end position="501"/>
    </location>
</feature>
<dbReference type="Pfam" id="PF00528">
    <property type="entry name" value="BPD_transp_1"/>
    <property type="match status" value="1"/>
</dbReference>
<feature type="transmembrane region" description="Helical" evidence="11">
    <location>
        <begin position="300"/>
        <end position="327"/>
    </location>
</feature>
<keyword evidence="5" id="KW-1003">Cell membrane</keyword>
<dbReference type="EMBL" id="CP018477">
    <property type="protein sequence ID" value="ASV73409.1"/>
    <property type="molecule type" value="Genomic_DNA"/>
</dbReference>
<comment type="subcellular location">
    <subcellularLocation>
        <location evidence="1">Cell inner membrane</location>
        <topology evidence="1">Multi-pass membrane protein</topology>
    </subcellularLocation>
    <subcellularLocation>
        <location evidence="11">Cell membrane</location>
        <topology evidence="11">Multi-pass membrane protein</topology>
    </subcellularLocation>
</comment>
<dbReference type="GO" id="GO:0043190">
    <property type="term" value="C:ATP-binding cassette (ABC) transporter complex"/>
    <property type="evidence" value="ECO:0007669"/>
    <property type="project" value="InterPro"/>
</dbReference>
<dbReference type="KEGG" id="ttf:THTE_0807"/>
<dbReference type="SMART" id="SM00062">
    <property type="entry name" value="PBPb"/>
    <property type="match status" value="1"/>
</dbReference>
<evidence type="ECO:0000256" key="5">
    <source>
        <dbReference type="ARBA" id="ARBA00022475"/>
    </source>
</evidence>
<dbReference type="PANTHER" id="PTHR30614:SF0">
    <property type="entry name" value="L-CYSTINE TRANSPORT SYSTEM PERMEASE PROTEIN TCYL"/>
    <property type="match status" value="1"/>
</dbReference>
<dbReference type="PANTHER" id="PTHR30614">
    <property type="entry name" value="MEMBRANE COMPONENT OF AMINO ACID ABC TRANSPORTER"/>
    <property type="match status" value="1"/>
</dbReference>
<feature type="transmembrane region" description="Helical" evidence="11">
    <location>
        <begin position="23"/>
        <end position="43"/>
    </location>
</feature>
<gene>
    <name evidence="13" type="ORF">THTE_0807</name>
</gene>
<proteinExistence type="inferred from homology"/>
<keyword evidence="14" id="KW-1185">Reference proteome</keyword>
<keyword evidence="4 11" id="KW-0813">Transport</keyword>
<dbReference type="RefSeq" id="WP_095414016.1">
    <property type="nucleotide sequence ID" value="NZ_CP018477.1"/>
</dbReference>
<evidence type="ECO:0000313" key="13">
    <source>
        <dbReference type="EMBL" id="ASV73409.1"/>
    </source>
</evidence>
<organism evidence="13 14">
    <name type="scientific">Thermogutta terrifontis</name>
    <dbReference type="NCBI Taxonomy" id="1331910"/>
    <lineage>
        <taxon>Bacteria</taxon>
        <taxon>Pseudomonadati</taxon>
        <taxon>Planctomycetota</taxon>
        <taxon>Planctomycetia</taxon>
        <taxon>Pirellulales</taxon>
        <taxon>Thermoguttaceae</taxon>
        <taxon>Thermogutta</taxon>
    </lineage>
</organism>
<dbReference type="InterPro" id="IPR043429">
    <property type="entry name" value="ArtM/GltK/GlnP/TcyL/YhdX-like"/>
</dbReference>
<dbReference type="Proteomes" id="UP000215086">
    <property type="component" value="Chromosome"/>
</dbReference>
<dbReference type="InterPro" id="IPR001638">
    <property type="entry name" value="Solute-binding_3/MltF_N"/>
</dbReference>
<dbReference type="SUPFAM" id="SSF53850">
    <property type="entry name" value="Periplasmic binding protein-like II"/>
    <property type="match status" value="1"/>
</dbReference>
<dbReference type="CDD" id="cd13530">
    <property type="entry name" value="PBP2_peptides_like"/>
    <property type="match status" value="1"/>
</dbReference>
<evidence type="ECO:0000256" key="6">
    <source>
        <dbReference type="ARBA" id="ARBA00022692"/>
    </source>
</evidence>
<keyword evidence="9 11" id="KW-1133">Transmembrane helix</keyword>
<evidence type="ECO:0000256" key="7">
    <source>
        <dbReference type="ARBA" id="ARBA00022729"/>
    </source>
</evidence>
<feature type="transmembrane region" description="Helical" evidence="11">
    <location>
        <begin position="347"/>
        <end position="364"/>
    </location>
</feature>
<dbReference type="AlphaFoldDB" id="A0A286RBS8"/>
<dbReference type="GO" id="GO:0006865">
    <property type="term" value="P:amino acid transport"/>
    <property type="evidence" value="ECO:0007669"/>
    <property type="project" value="UniProtKB-KW"/>
</dbReference>
<name>A0A286RBS8_9BACT</name>
<evidence type="ECO:0000256" key="4">
    <source>
        <dbReference type="ARBA" id="ARBA00022448"/>
    </source>
</evidence>
<evidence type="ECO:0000256" key="8">
    <source>
        <dbReference type="ARBA" id="ARBA00022970"/>
    </source>
</evidence>
<dbReference type="OrthoDB" id="9805999at2"/>
<dbReference type="Gene3D" id="1.10.3720.10">
    <property type="entry name" value="MetI-like"/>
    <property type="match status" value="1"/>
</dbReference>
<dbReference type="PROSITE" id="PS50928">
    <property type="entry name" value="ABC_TM1"/>
    <property type="match status" value="1"/>
</dbReference>
<dbReference type="Pfam" id="PF00497">
    <property type="entry name" value="SBP_bac_3"/>
    <property type="match status" value="1"/>
</dbReference>
<dbReference type="InterPro" id="IPR010065">
    <property type="entry name" value="AA_ABC_transptr_permease_3TM"/>
</dbReference>
<keyword evidence="10 11" id="KW-0472">Membrane</keyword>